<proteinExistence type="predicted"/>
<name>A0A9N7KY41_9APHY</name>
<protein>
    <recommendedName>
        <fullName evidence="1">GIY-YIG domain-containing protein</fullName>
    </recommendedName>
</protein>
<dbReference type="AlphaFoldDB" id="A0A9N7KY41"/>
<keyword evidence="2" id="KW-0496">Mitochondrion</keyword>
<dbReference type="GO" id="GO:0004519">
    <property type="term" value="F:endonuclease activity"/>
    <property type="evidence" value="ECO:0007669"/>
    <property type="project" value="InterPro"/>
</dbReference>
<geneLocation type="mitochondrion" evidence="2"/>
<feature type="domain" description="GIY-YIG" evidence="1">
    <location>
        <begin position="45"/>
        <end position="133"/>
    </location>
</feature>
<evidence type="ECO:0000313" key="3">
    <source>
        <dbReference type="Proteomes" id="UP000703269"/>
    </source>
</evidence>
<dbReference type="Proteomes" id="UP000703269">
    <property type="component" value="Mitochondrion MT"/>
</dbReference>
<sequence>PLFFWGLFLFTQMKRNELNNLLTKVEVIYSNADLMKTQIVKENSNKCGVYLWSNILSGKTYVGSSINLGRRFKSYFTYSHISSPKRSNSLIHKAILKYGYSNFQLEILEYCEPTFCHEREQYYMDLLKPEYNILTKAGSSEGYTHNEDTLKKMQAFLKKHNAKKRLPVQITDIKTNITKNFDSIVATAAALNTNEKNVRFAAKHSKLLLKRYVVKIEREP</sequence>
<dbReference type="SUPFAM" id="SSF64496">
    <property type="entry name" value="DNA-binding domain of intron-encoded endonucleases"/>
    <property type="match status" value="1"/>
</dbReference>
<dbReference type="EMBL" id="LC707859">
    <property type="protein sequence ID" value="BDI12851.1"/>
    <property type="molecule type" value="Genomic_DNA"/>
</dbReference>
<evidence type="ECO:0000313" key="2">
    <source>
        <dbReference type="EMBL" id="BDI12851.1"/>
    </source>
</evidence>
<accession>A0A9N7KY41</accession>
<reference evidence="2" key="1">
    <citation type="submission" date="2022-04" db="EMBL/GenBank/DDBJ databases">
        <title>The complete mitochondrial genome of the white-rot fungus Phanerochaete sordida YK-624.</title>
        <authorList>
            <person name="Mori T."/>
            <person name="Dohra H."/>
            <person name="Hirai H."/>
            <person name="Kawagishi H."/>
        </authorList>
    </citation>
    <scope>NUCLEOTIDE SEQUENCE</scope>
    <source>
        <strain evidence="2">YK-624</strain>
    </source>
</reference>
<feature type="non-terminal residue" evidence="2">
    <location>
        <position position="1"/>
    </location>
</feature>
<dbReference type="SMART" id="SM00465">
    <property type="entry name" value="GIYc"/>
    <property type="match status" value="1"/>
</dbReference>
<organism evidence="2 3">
    <name type="scientific">Phanerochaete sordida</name>
    <dbReference type="NCBI Taxonomy" id="48140"/>
    <lineage>
        <taxon>Eukaryota</taxon>
        <taxon>Fungi</taxon>
        <taxon>Dikarya</taxon>
        <taxon>Basidiomycota</taxon>
        <taxon>Agaricomycotina</taxon>
        <taxon>Agaricomycetes</taxon>
        <taxon>Polyporales</taxon>
        <taxon>Phanerochaetaceae</taxon>
        <taxon>Phanerochaete</taxon>
    </lineage>
</organism>
<dbReference type="InterPro" id="IPR035901">
    <property type="entry name" value="GIY-YIG_endonuc_sf"/>
</dbReference>
<dbReference type="SUPFAM" id="SSF82771">
    <property type="entry name" value="GIY-YIG endonuclease"/>
    <property type="match status" value="1"/>
</dbReference>
<dbReference type="InterPro" id="IPR006350">
    <property type="entry name" value="Intron_endoG1"/>
</dbReference>
<dbReference type="CDD" id="cd10445">
    <property type="entry name" value="GIY-YIG_bI1_like"/>
    <property type="match status" value="1"/>
</dbReference>
<dbReference type="Gene3D" id="3.40.1440.10">
    <property type="entry name" value="GIY-YIG endonuclease"/>
    <property type="match status" value="1"/>
</dbReference>
<dbReference type="Pfam" id="PF01541">
    <property type="entry name" value="GIY-YIG"/>
    <property type="match status" value="1"/>
</dbReference>
<dbReference type="InterPro" id="IPR000305">
    <property type="entry name" value="GIY-YIG_endonuc"/>
</dbReference>
<keyword evidence="3" id="KW-1185">Reference proteome</keyword>
<dbReference type="PROSITE" id="PS50164">
    <property type="entry name" value="GIY_YIG"/>
    <property type="match status" value="1"/>
</dbReference>
<dbReference type="NCBIfam" id="TIGR01453">
    <property type="entry name" value="grpIintron_endo"/>
    <property type="match status" value="1"/>
</dbReference>
<evidence type="ECO:0000259" key="1">
    <source>
        <dbReference type="PROSITE" id="PS50164"/>
    </source>
</evidence>